<keyword evidence="2" id="KW-1185">Reference proteome</keyword>
<accession>A0A0L0F3Q4</accession>
<dbReference type="AlphaFoldDB" id="A0A0L0F3Q4"/>
<organism evidence="1 2">
    <name type="scientific">Sphaeroforma arctica JP610</name>
    <dbReference type="NCBI Taxonomy" id="667725"/>
    <lineage>
        <taxon>Eukaryota</taxon>
        <taxon>Ichthyosporea</taxon>
        <taxon>Ichthyophonida</taxon>
        <taxon>Sphaeroforma</taxon>
    </lineage>
</organism>
<gene>
    <name evidence="1" type="ORF">SARC_16230</name>
</gene>
<feature type="non-terminal residue" evidence="1">
    <location>
        <position position="94"/>
    </location>
</feature>
<reference evidence="1 2" key="1">
    <citation type="submission" date="2011-02" db="EMBL/GenBank/DDBJ databases">
        <title>The Genome Sequence of Sphaeroforma arctica JP610.</title>
        <authorList>
            <consortium name="The Broad Institute Genome Sequencing Platform"/>
            <person name="Russ C."/>
            <person name="Cuomo C."/>
            <person name="Young S.K."/>
            <person name="Zeng Q."/>
            <person name="Gargeya S."/>
            <person name="Alvarado L."/>
            <person name="Berlin A."/>
            <person name="Chapman S.B."/>
            <person name="Chen Z."/>
            <person name="Freedman E."/>
            <person name="Gellesch M."/>
            <person name="Goldberg J."/>
            <person name="Griggs A."/>
            <person name="Gujja S."/>
            <person name="Heilman E."/>
            <person name="Heiman D."/>
            <person name="Howarth C."/>
            <person name="Mehta T."/>
            <person name="Neiman D."/>
            <person name="Pearson M."/>
            <person name="Roberts A."/>
            <person name="Saif S."/>
            <person name="Shea T."/>
            <person name="Shenoy N."/>
            <person name="Sisk P."/>
            <person name="Stolte C."/>
            <person name="Sykes S."/>
            <person name="White J."/>
            <person name="Yandava C."/>
            <person name="Burger G."/>
            <person name="Gray M.W."/>
            <person name="Holland P.W.H."/>
            <person name="King N."/>
            <person name="Lang F.B.F."/>
            <person name="Roger A.J."/>
            <person name="Ruiz-Trillo I."/>
            <person name="Haas B."/>
            <person name="Nusbaum C."/>
            <person name="Birren B."/>
        </authorList>
    </citation>
    <scope>NUCLEOTIDE SEQUENCE [LARGE SCALE GENOMIC DNA]</scope>
    <source>
        <strain evidence="1 2">JP610</strain>
    </source>
</reference>
<dbReference type="Proteomes" id="UP000054560">
    <property type="component" value="Unassembled WGS sequence"/>
</dbReference>
<name>A0A0L0F3Q4_9EUKA</name>
<proteinExistence type="predicted"/>
<evidence type="ECO:0000313" key="2">
    <source>
        <dbReference type="Proteomes" id="UP000054560"/>
    </source>
</evidence>
<evidence type="ECO:0000313" key="1">
    <source>
        <dbReference type="EMBL" id="KNC71234.1"/>
    </source>
</evidence>
<sequence>MITLPNHDGCLLARSGSSTVPCHKLILADSLANSAYGSTKDVSAYKHIGVPRDALFVHGKGTSHVNYLPTGFTEEHLEYVMGRRAASHSAGAAA</sequence>
<dbReference type="GeneID" id="25916734"/>
<dbReference type="RefSeq" id="XP_014145136.1">
    <property type="nucleotide sequence ID" value="XM_014289661.1"/>
</dbReference>
<protein>
    <submittedName>
        <fullName evidence="1">Uncharacterized protein</fullName>
    </submittedName>
</protein>
<dbReference type="EMBL" id="KQ249217">
    <property type="protein sequence ID" value="KNC71234.1"/>
    <property type="molecule type" value="Genomic_DNA"/>
</dbReference>